<dbReference type="Proteomes" id="UP000572817">
    <property type="component" value="Unassembled WGS sequence"/>
</dbReference>
<dbReference type="GO" id="GO:0006355">
    <property type="term" value="P:regulation of DNA-templated transcription"/>
    <property type="evidence" value="ECO:0007669"/>
    <property type="project" value="InterPro"/>
</dbReference>
<dbReference type="OrthoDB" id="5431013at2759"/>
<feature type="compositionally biased region" description="Polar residues" evidence="1">
    <location>
        <begin position="200"/>
        <end position="212"/>
    </location>
</feature>
<dbReference type="PANTHER" id="PTHR36167">
    <property type="entry name" value="C2H2 FINGER DOMAIN TRANSCRIPTION FACTOR (EUROFUNG)-RELATED"/>
    <property type="match status" value="1"/>
</dbReference>
<comment type="caution">
    <text evidence="2">The sequence shown here is derived from an EMBL/GenBank/DDBJ whole genome shotgun (WGS) entry which is preliminary data.</text>
</comment>
<feature type="compositionally biased region" description="Acidic residues" evidence="1">
    <location>
        <begin position="401"/>
        <end position="421"/>
    </location>
</feature>
<evidence type="ECO:0000313" key="3">
    <source>
        <dbReference type="Proteomes" id="UP000572817"/>
    </source>
</evidence>
<keyword evidence="3" id="KW-1185">Reference proteome</keyword>
<sequence length="505" mass="55174">MAEGLGVAASAIEVANLGFKLSHSLYDYIAAVSTADRRIQEIAIKVDLTTAIIQEVGTIFDGPEIKALRKESAVTTAKNTLRECIQIFEEIEGALIRSRKNKFLFPFKTSKIFALSASLESLKSNLSLLLHVLQHARQIATDRQAREEAQDRIRERDEALRALYKELARQDGRATGIFMNLHQDSGAIQKPVQDHKDPDISSTTHPGTSTIKDPQQDTDTSQTSTSTEPPPAYLAATELDSCVSALKNLITHIERVQQAMSNPTPSDHSNHKKNLSSAYHEAAQTLNVVLPRYCDPTVPFSMIVSQPASTSHPANALTSLFGSATSSDSVPAQLADLRFGGTTSPAHSPASPAYSPVSPGPEAVLPEPSDSPPSYRPLRSAAPRGVLQSHPPTLAAPSLEEVGEDEGEEGEEQAVEMEDEEYTAHEAQKHKKRKKKKVAAEEYGMTIEYTENSEALPPISTRSRSSNAVDEQHERSQRYTLESTREAHAQDAVDQLLAEWTNVLD</sequence>
<feature type="compositionally biased region" description="Basic residues" evidence="1">
    <location>
        <begin position="428"/>
        <end position="437"/>
    </location>
</feature>
<feature type="region of interest" description="Disordered" evidence="1">
    <location>
        <begin position="338"/>
        <end position="488"/>
    </location>
</feature>
<organism evidence="2 3">
    <name type="scientific">Botryosphaeria dothidea</name>
    <dbReference type="NCBI Taxonomy" id="55169"/>
    <lineage>
        <taxon>Eukaryota</taxon>
        <taxon>Fungi</taxon>
        <taxon>Dikarya</taxon>
        <taxon>Ascomycota</taxon>
        <taxon>Pezizomycotina</taxon>
        <taxon>Dothideomycetes</taxon>
        <taxon>Dothideomycetes incertae sedis</taxon>
        <taxon>Botryosphaeriales</taxon>
        <taxon>Botryosphaeriaceae</taxon>
        <taxon>Botryosphaeria</taxon>
    </lineage>
</organism>
<dbReference type="AlphaFoldDB" id="A0A8H4IMR8"/>
<dbReference type="PANTHER" id="PTHR36167:SF4">
    <property type="entry name" value="FUNGAL N-TERMINAL DOMAIN-CONTAINING PROTEIN"/>
    <property type="match status" value="1"/>
</dbReference>
<feature type="region of interest" description="Disordered" evidence="1">
    <location>
        <begin position="189"/>
        <end position="232"/>
    </location>
</feature>
<feature type="compositionally biased region" description="Polar residues" evidence="1">
    <location>
        <begin position="460"/>
        <end position="469"/>
    </location>
</feature>
<feature type="compositionally biased region" description="Low complexity" evidence="1">
    <location>
        <begin position="344"/>
        <end position="361"/>
    </location>
</feature>
<name>A0A8H4IMR8_9PEZI</name>
<gene>
    <name evidence="2" type="ORF">GTA08_BOTSDO09302</name>
</gene>
<feature type="compositionally biased region" description="Low complexity" evidence="1">
    <location>
        <begin position="217"/>
        <end position="227"/>
    </location>
</feature>
<accession>A0A8H4IMR8</accession>
<evidence type="ECO:0000313" key="2">
    <source>
        <dbReference type="EMBL" id="KAF4302858.1"/>
    </source>
</evidence>
<evidence type="ECO:0008006" key="4">
    <source>
        <dbReference type="Google" id="ProtNLM"/>
    </source>
</evidence>
<reference evidence="2" key="1">
    <citation type="submission" date="2020-04" db="EMBL/GenBank/DDBJ databases">
        <title>Genome Assembly and Annotation of Botryosphaeria dothidea sdau 11-99, a Latent Pathogen of Apple Fruit Ring Rot in China.</title>
        <authorList>
            <person name="Yu C."/>
            <person name="Diao Y."/>
            <person name="Lu Q."/>
            <person name="Zhao J."/>
            <person name="Cui S."/>
            <person name="Peng C."/>
            <person name="He B."/>
            <person name="Liu H."/>
        </authorList>
    </citation>
    <scope>NUCLEOTIDE SEQUENCE [LARGE SCALE GENOMIC DNA]</scope>
    <source>
        <strain evidence="2">Sdau11-99</strain>
    </source>
</reference>
<dbReference type="EMBL" id="WWBZ02000062">
    <property type="protein sequence ID" value="KAF4302858.1"/>
    <property type="molecule type" value="Genomic_DNA"/>
</dbReference>
<proteinExistence type="predicted"/>
<protein>
    <recommendedName>
        <fullName evidence="4">Fungal N-terminal domain-containing protein</fullName>
    </recommendedName>
</protein>
<evidence type="ECO:0000256" key="1">
    <source>
        <dbReference type="SAM" id="MobiDB-lite"/>
    </source>
</evidence>
<dbReference type="InterPro" id="IPR039327">
    <property type="entry name" value="CON7-like"/>
</dbReference>
<feature type="compositionally biased region" description="Basic and acidic residues" evidence="1">
    <location>
        <begin position="470"/>
        <end position="488"/>
    </location>
</feature>